<name>A0A392W858_9FABA</name>
<feature type="non-terminal residue" evidence="1">
    <location>
        <position position="39"/>
    </location>
</feature>
<sequence>MENAVDVWFDLKERFSQGDLVRVSELQQEIYALTQDSRS</sequence>
<dbReference type="AlphaFoldDB" id="A0A392W858"/>
<accession>A0A392W858</accession>
<proteinExistence type="predicted"/>
<protein>
    <recommendedName>
        <fullName evidence="3">Flavonol sulfotransferase-like protein</fullName>
    </recommendedName>
</protein>
<organism evidence="1 2">
    <name type="scientific">Trifolium medium</name>
    <dbReference type="NCBI Taxonomy" id="97028"/>
    <lineage>
        <taxon>Eukaryota</taxon>
        <taxon>Viridiplantae</taxon>
        <taxon>Streptophyta</taxon>
        <taxon>Embryophyta</taxon>
        <taxon>Tracheophyta</taxon>
        <taxon>Spermatophyta</taxon>
        <taxon>Magnoliopsida</taxon>
        <taxon>eudicotyledons</taxon>
        <taxon>Gunneridae</taxon>
        <taxon>Pentapetalae</taxon>
        <taxon>rosids</taxon>
        <taxon>fabids</taxon>
        <taxon>Fabales</taxon>
        <taxon>Fabaceae</taxon>
        <taxon>Papilionoideae</taxon>
        <taxon>50 kb inversion clade</taxon>
        <taxon>NPAAA clade</taxon>
        <taxon>Hologalegina</taxon>
        <taxon>IRL clade</taxon>
        <taxon>Trifolieae</taxon>
        <taxon>Trifolium</taxon>
    </lineage>
</organism>
<comment type="caution">
    <text evidence="1">The sequence shown here is derived from an EMBL/GenBank/DDBJ whole genome shotgun (WGS) entry which is preliminary data.</text>
</comment>
<evidence type="ECO:0000313" key="2">
    <source>
        <dbReference type="Proteomes" id="UP000265520"/>
    </source>
</evidence>
<dbReference type="Proteomes" id="UP000265520">
    <property type="component" value="Unassembled WGS sequence"/>
</dbReference>
<evidence type="ECO:0008006" key="3">
    <source>
        <dbReference type="Google" id="ProtNLM"/>
    </source>
</evidence>
<keyword evidence="2" id="KW-1185">Reference proteome</keyword>
<reference evidence="1 2" key="1">
    <citation type="journal article" date="2018" name="Front. Plant Sci.">
        <title>Red Clover (Trifolium pratense) and Zigzag Clover (T. medium) - A Picture of Genomic Similarities and Differences.</title>
        <authorList>
            <person name="Dluhosova J."/>
            <person name="Istvanek J."/>
            <person name="Nedelnik J."/>
            <person name="Repkova J."/>
        </authorList>
    </citation>
    <scope>NUCLEOTIDE SEQUENCE [LARGE SCALE GENOMIC DNA]</scope>
    <source>
        <strain evidence="2">cv. 10/8</strain>
        <tissue evidence="1">Leaf</tissue>
    </source>
</reference>
<dbReference type="EMBL" id="LXQA011400272">
    <property type="protein sequence ID" value="MCI95922.1"/>
    <property type="molecule type" value="Genomic_DNA"/>
</dbReference>
<evidence type="ECO:0000313" key="1">
    <source>
        <dbReference type="EMBL" id="MCI95922.1"/>
    </source>
</evidence>